<dbReference type="GO" id="GO:0005506">
    <property type="term" value="F:iron ion binding"/>
    <property type="evidence" value="ECO:0007669"/>
    <property type="project" value="InterPro"/>
</dbReference>
<keyword evidence="12" id="KW-1185">Reference proteome</keyword>
<sequence>MSSWLTKTIPWNPSLGMLLTSTSILLSFALVKLLLNRFSRRSLPPGPPGIPLLGNVKQLSSSLWVTFRDLQSTYGPLIYISVFGKDIIVINTHEVASDLLDKRARIYSDRPDAYVGSDVLCGGLVMVLARVGEKWRKMRRAAAEGLSKKTAQELQPVQIREALMLIDAIIAKPDDWSHLFRESAALLVYTLTYGLSAGRSKAFAALPQINSFVDRLVTATYPGAHLVDFFPWMKHLPNFMTPWRREAEYYFGEDSKMFQGLYENVESLIAEGDSQQSFAATLITEHSESCSLSRLESSWLSGTMYAAGTETTSGTLTWFVLAMTMYPDVQKRAHEEIDAVVGRDRLPTFSDMDRLPFIQAIIRETLRWNPVSPISSPHRTMEDDYYNGWYIPKDTIVLPNVWAMNRDKSVYGPDADEFNPSRHLDASGTILQTFPNTKGEGHGSWGFGNRLCLGRFVAKDSLFINVALILWSFSIASTSKNPPKDEFVNTGLIVRPAHFECKFELRFPDVPSFIKAQL</sequence>
<dbReference type="CDD" id="cd11065">
    <property type="entry name" value="CYP64-like"/>
    <property type="match status" value="1"/>
</dbReference>
<evidence type="ECO:0000313" key="12">
    <source>
        <dbReference type="Proteomes" id="UP000812287"/>
    </source>
</evidence>
<keyword evidence="5 9" id="KW-0479">Metal-binding</keyword>
<comment type="pathway">
    <text evidence="2">Secondary metabolite biosynthesis.</text>
</comment>
<reference evidence="11" key="1">
    <citation type="submission" date="2020-11" db="EMBL/GenBank/DDBJ databases">
        <title>Adaptations for nitrogen fixation in a non-lichenized fungal sporocarp promotes dispersal by wood-feeding termites.</title>
        <authorList>
            <consortium name="DOE Joint Genome Institute"/>
            <person name="Koch R.A."/>
            <person name="Yoon G."/>
            <person name="Arayal U."/>
            <person name="Lail K."/>
            <person name="Amirebrahimi M."/>
            <person name="Labutti K."/>
            <person name="Lipzen A."/>
            <person name="Riley R."/>
            <person name="Barry K."/>
            <person name="Henrissat B."/>
            <person name="Grigoriev I.V."/>
            <person name="Herr J.R."/>
            <person name="Aime M.C."/>
        </authorList>
    </citation>
    <scope>NUCLEOTIDE SEQUENCE</scope>
    <source>
        <strain evidence="11">MCA 3950</strain>
    </source>
</reference>
<dbReference type="RefSeq" id="XP_043042322.1">
    <property type="nucleotide sequence ID" value="XM_043188773.1"/>
</dbReference>
<gene>
    <name evidence="11" type="ORF">BT62DRAFT_965433</name>
</gene>
<evidence type="ECO:0000313" key="11">
    <source>
        <dbReference type="EMBL" id="KAG7448822.1"/>
    </source>
</evidence>
<evidence type="ECO:0000256" key="1">
    <source>
        <dbReference type="ARBA" id="ARBA00001971"/>
    </source>
</evidence>
<dbReference type="OrthoDB" id="2789670at2759"/>
<comment type="similarity">
    <text evidence="3">Belongs to the cytochrome P450 family.</text>
</comment>
<keyword evidence="10" id="KW-0472">Membrane</keyword>
<proteinExistence type="inferred from homology"/>
<evidence type="ECO:0000256" key="10">
    <source>
        <dbReference type="SAM" id="Phobius"/>
    </source>
</evidence>
<keyword evidence="10" id="KW-0812">Transmembrane</keyword>
<dbReference type="PANTHER" id="PTHR46300">
    <property type="entry name" value="P450, PUTATIVE (EUROFUNG)-RELATED-RELATED"/>
    <property type="match status" value="1"/>
</dbReference>
<accession>A0A9P8AWD1</accession>
<dbReference type="SUPFAM" id="SSF48264">
    <property type="entry name" value="Cytochrome P450"/>
    <property type="match status" value="1"/>
</dbReference>
<dbReference type="GO" id="GO:0020037">
    <property type="term" value="F:heme binding"/>
    <property type="evidence" value="ECO:0007669"/>
    <property type="project" value="InterPro"/>
</dbReference>
<keyword evidence="6" id="KW-0560">Oxidoreductase</keyword>
<name>A0A9P8AWD1_9AGAR</name>
<evidence type="ECO:0000256" key="3">
    <source>
        <dbReference type="ARBA" id="ARBA00010617"/>
    </source>
</evidence>
<dbReference type="InterPro" id="IPR036396">
    <property type="entry name" value="Cyt_P450_sf"/>
</dbReference>
<keyword evidence="8" id="KW-0503">Monooxygenase</keyword>
<keyword evidence="7 9" id="KW-0408">Iron</keyword>
<comment type="caution">
    <text evidence="11">The sequence shown here is derived from an EMBL/GenBank/DDBJ whole genome shotgun (WGS) entry which is preliminary data.</text>
</comment>
<dbReference type="InterPro" id="IPR002401">
    <property type="entry name" value="Cyt_P450_E_grp-I"/>
</dbReference>
<evidence type="ECO:0000256" key="7">
    <source>
        <dbReference type="ARBA" id="ARBA00023004"/>
    </source>
</evidence>
<evidence type="ECO:0000256" key="2">
    <source>
        <dbReference type="ARBA" id="ARBA00005179"/>
    </source>
</evidence>
<dbReference type="InterPro" id="IPR050364">
    <property type="entry name" value="Cytochrome_P450_fung"/>
</dbReference>
<dbReference type="AlphaFoldDB" id="A0A9P8AWD1"/>
<keyword evidence="4 9" id="KW-0349">Heme</keyword>
<dbReference type="Gene3D" id="1.10.630.10">
    <property type="entry name" value="Cytochrome P450"/>
    <property type="match status" value="1"/>
</dbReference>
<dbReference type="Proteomes" id="UP000812287">
    <property type="component" value="Unassembled WGS sequence"/>
</dbReference>
<dbReference type="PRINTS" id="PR00385">
    <property type="entry name" value="P450"/>
</dbReference>
<feature type="binding site" description="axial binding residue" evidence="9">
    <location>
        <position position="452"/>
    </location>
    <ligand>
        <name>heme</name>
        <dbReference type="ChEBI" id="CHEBI:30413"/>
    </ligand>
    <ligandPart>
        <name>Fe</name>
        <dbReference type="ChEBI" id="CHEBI:18248"/>
    </ligandPart>
</feature>
<dbReference type="GeneID" id="66111070"/>
<evidence type="ECO:0000256" key="5">
    <source>
        <dbReference type="ARBA" id="ARBA00022723"/>
    </source>
</evidence>
<comment type="cofactor">
    <cofactor evidence="1 9">
        <name>heme</name>
        <dbReference type="ChEBI" id="CHEBI:30413"/>
    </cofactor>
</comment>
<evidence type="ECO:0000256" key="6">
    <source>
        <dbReference type="ARBA" id="ARBA00023002"/>
    </source>
</evidence>
<dbReference type="InterPro" id="IPR001128">
    <property type="entry name" value="Cyt_P450"/>
</dbReference>
<dbReference type="PANTHER" id="PTHR46300:SF5">
    <property type="entry name" value="CYTOCHROME P450"/>
    <property type="match status" value="1"/>
</dbReference>
<feature type="transmembrane region" description="Helical" evidence="10">
    <location>
        <begin position="15"/>
        <end position="35"/>
    </location>
</feature>
<keyword evidence="10" id="KW-1133">Transmembrane helix</keyword>
<organism evidence="11 12">
    <name type="scientific">Guyanagaster necrorhizus</name>
    <dbReference type="NCBI Taxonomy" id="856835"/>
    <lineage>
        <taxon>Eukaryota</taxon>
        <taxon>Fungi</taxon>
        <taxon>Dikarya</taxon>
        <taxon>Basidiomycota</taxon>
        <taxon>Agaricomycotina</taxon>
        <taxon>Agaricomycetes</taxon>
        <taxon>Agaricomycetidae</taxon>
        <taxon>Agaricales</taxon>
        <taxon>Marasmiineae</taxon>
        <taxon>Physalacriaceae</taxon>
        <taxon>Guyanagaster</taxon>
    </lineage>
</organism>
<evidence type="ECO:0000256" key="8">
    <source>
        <dbReference type="ARBA" id="ARBA00023033"/>
    </source>
</evidence>
<dbReference type="GO" id="GO:0016705">
    <property type="term" value="F:oxidoreductase activity, acting on paired donors, with incorporation or reduction of molecular oxygen"/>
    <property type="evidence" value="ECO:0007669"/>
    <property type="project" value="InterPro"/>
</dbReference>
<dbReference type="Pfam" id="PF00067">
    <property type="entry name" value="p450"/>
    <property type="match status" value="1"/>
</dbReference>
<dbReference type="EMBL" id="MU250529">
    <property type="protein sequence ID" value="KAG7448822.1"/>
    <property type="molecule type" value="Genomic_DNA"/>
</dbReference>
<evidence type="ECO:0000256" key="4">
    <source>
        <dbReference type="ARBA" id="ARBA00022617"/>
    </source>
</evidence>
<evidence type="ECO:0000256" key="9">
    <source>
        <dbReference type="PIRSR" id="PIRSR602401-1"/>
    </source>
</evidence>
<dbReference type="GO" id="GO:0004497">
    <property type="term" value="F:monooxygenase activity"/>
    <property type="evidence" value="ECO:0007669"/>
    <property type="project" value="UniProtKB-KW"/>
</dbReference>
<dbReference type="PRINTS" id="PR00463">
    <property type="entry name" value="EP450I"/>
</dbReference>
<protein>
    <submittedName>
        <fullName evidence="11">Cytochrome P450</fullName>
    </submittedName>
</protein>